<dbReference type="Proteomes" id="UP001595816">
    <property type="component" value="Unassembled WGS sequence"/>
</dbReference>
<evidence type="ECO:0000313" key="1">
    <source>
        <dbReference type="EMBL" id="MFC4131865.1"/>
    </source>
</evidence>
<sequence length="334" mass="36078">MQRREVLELLRDVGAGLLAAVPVLAAAETVRIGLHGVISRRARADWWQQAIADHAATHYSTPPAELLRDLLADAAVLERHIADGVDADRGGLLRAAGYLAGVTALAWSNLGERRQAHRWWQTALDAADQSGDRAAQVWVRAWAVTNGPNIGRQPKESLALARQRLDERPAPDSASCVLLGGLAQTQADLGDPAAVTTLRQLAELTERVPPEVAADRVSLFGWPEVRLRYAQSYVHTVRRDTAAAYAAQDRALELYGPDLPRDRAKVLLHRSRCLVIEGDITGGTVSAVEVLDDLDPTVRLESVKVSATAVLAAVPFDARKLPAVTALGERLAAR</sequence>
<organism evidence="1 2">
    <name type="scientific">Hamadaea flava</name>
    <dbReference type="NCBI Taxonomy" id="1742688"/>
    <lineage>
        <taxon>Bacteria</taxon>
        <taxon>Bacillati</taxon>
        <taxon>Actinomycetota</taxon>
        <taxon>Actinomycetes</taxon>
        <taxon>Micromonosporales</taxon>
        <taxon>Micromonosporaceae</taxon>
        <taxon>Hamadaea</taxon>
    </lineage>
</organism>
<comment type="caution">
    <text evidence="1">The sequence shown here is derived from an EMBL/GenBank/DDBJ whole genome shotgun (WGS) entry which is preliminary data.</text>
</comment>
<proteinExistence type="predicted"/>
<dbReference type="RefSeq" id="WP_382190022.1">
    <property type="nucleotide sequence ID" value="NZ_JBHSAY010000008.1"/>
</dbReference>
<dbReference type="EMBL" id="JBHSAY010000008">
    <property type="protein sequence ID" value="MFC4131865.1"/>
    <property type="molecule type" value="Genomic_DNA"/>
</dbReference>
<reference evidence="2" key="1">
    <citation type="journal article" date="2019" name="Int. J. Syst. Evol. Microbiol.">
        <title>The Global Catalogue of Microorganisms (GCM) 10K type strain sequencing project: providing services to taxonomists for standard genome sequencing and annotation.</title>
        <authorList>
            <consortium name="The Broad Institute Genomics Platform"/>
            <consortium name="The Broad Institute Genome Sequencing Center for Infectious Disease"/>
            <person name="Wu L."/>
            <person name="Ma J."/>
        </authorList>
    </citation>
    <scope>NUCLEOTIDE SEQUENCE [LARGE SCALE GENOMIC DNA]</scope>
    <source>
        <strain evidence="2">CGMCC 4.7289</strain>
    </source>
</reference>
<protein>
    <recommendedName>
        <fullName evidence="3">Transcriptional regulator</fullName>
    </recommendedName>
</protein>
<gene>
    <name evidence="1" type="ORF">ACFOZ4_14750</name>
</gene>
<evidence type="ECO:0000313" key="2">
    <source>
        <dbReference type="Proteomes" id="UP001595816"/>
    </source>
</evidence>
<keyword evidence="2" id="KW-1185">Reference proteome</keyword>
<name>A0ABV8LLL8_9ACTN</name>
<accession>A0ABV8LLL8</accession>
<evidence type="ECO:0008006" key="3">
    <source>
        <dbReference type="Google" id="ProtNLM"/>
    </source>
</evidence>